<organism evidence="3 4">
    <name type="scientific">Flavobacterium cerinum</name>
    <dbReference type="NCBI Taxonomy" id="2502784"/>
    <lineage>
        <taxon>Bacteria</taxon>
        <taxon>Pseudomonadati</taxon>
        <taxon>Bacteroidota</taxon>
        <taxon>Flavobacteriia</taxon>
        <taxon>Flavobacteriales</taxon>
        <taxon>Flavobacteriaceae</taxon>
        <taxon>Flavobacterium</taxon>
    </lineage>
</organism>
<evidence type="ECO:0000313" key="3">
    <source>
        <dbReference type="EMBL" id="RWW92095.1"/>
    </source>
</evidence>
<gene>
    <name evidence="3" type="ORF">EPI11_16965</name>
</gene>
<proteinExistence type="predicted"/>
<dbReference type="EMBL" id="SBII01000014">
    <property type="protein sequence ID" value="RWW92095.1"/>
    <property type="molecule type" value="Genomic_DNA"/>
</dbReference>
<dbReference type="InterPro" id="IPR026444">
    <property type="entry name" value="Secre_tail"/>
</dbReference>
<protein>
    <submittedName>
        <fullName evidence="3">T9SS type A sorting domain-containing protein</fullName>
    </submittedName>
</protein>
<dbReference type="Proteomes" id="UP000287527">
    <property type="component" value="Unassembled WGS sequence"/>
</dbReference>
<dbReference type="AlphaFoldDB" id="A0A444GM35"/>
<comment type="caution">
    <text evidence="3">The sequence shown here is derived from an EMBL/GenBank/DDBJ whole genome shotgun (WGS) entry which is preliminary data.</text>
</comment>
<evidence type="ECO:0000259" key="2">
    <source>
        <dbReference type="Pfam" id="PF18962"/>
    </source>
</evidence>
<evidence type="ECO:0000256" key="1">
    <source>
        <dbReference type="ARBA" id="ARBA00022729"/>
    </source>
</evidence>
<sequence length="585" mass="63888">MKIMKKLYIWFAVIMPIFLVEAQNLQNANWDFGYGLAFEFLPYPQKSSSVDMTAFASCATVSDQSGKKLFHTNGRSIVSIGTNSVYYITSNDLKGDFISTQGVIIVPKPGDSDNYYVVTLDGVQSMTESFPRGGLYYSEVDMALNGGLGGIVAGAKNIPLKDHNGVIIDENYTVASYVGNYSEKLTATVQSNGNDYWIVTQIDRYIYSYKVTSAGITLVPNSYTQTVNTVTNDLLSGIGGMKISPDTQRIAIAYHDGVQNSIQTKALIPSNRYPGVVLGSFNNTTGKVILDEEHPIIITKNNGNPYGVEFSPDSSNIYFSAGDVYNPNGDFLGKKIYYTTSQYDVLNYVSFDNGIYDLQLGIDNKIYFTNQIGNRLGVINNPNNILAPTIVEDAYLYGSGTTVVSRGLPQWVHWQQSGCTSILTLTTANNVVQGQNNRQASNTLNAANVITENGSANYHAGTAVVLKPGFHGASGASFRGYIEGCSGQFSGLRTTEEDNQSFAKTEVKQSLFTLSPNPAADRTVIASDKMMVHVEVKSLTGTIFYSGKVNDKSHELYIGNYPKGFYMVMVTTDTGEVEVKKLIKD</sequence>
<accession>A0A444GM35</accession>
<dbReference type="NCBIfam" id="NF045639">
    <property type="entry name" value="GCX_COOH"/>
    <property type="match status" value="1"/>
</dbReference>
<feature type="domain" description="Secretion system C-terminal sorting" evidence="2">
    <location>
        <begin position="516"/>
        <end position="583"/>
    </location>
</feature>
<keyword evidence="1" id="KW-0732">Signal</keyword>
<dbReference type="OrthoDB" id="9765926at2"/>
<dbReference type="Pfam" id="PF18962">
    <property type="entry name" value="Por_Secre_tail"/>
    <property type="match status" value="1"/>
</dbReference>
<evidence type="ECO:0000313" key="4">
    <source>
        <dbReference type="Proteomes" id="UP000287527"/>
    </source>
</evidence>
<dbReference type="NCBIfam" id="TIGR04183">
    <property type="entry name" value="Por_Secre_tail"/>
    <property type="match status" value="1"/>
</dbReference>
<dbReference type="InterPro" id="IPR055015">
    <property type="entry name" value="GCX_COOH"/>
</dbReference>
<keyword evidence="4" id="KW-1185">Reference proteome</keyword>
<name>A0A444GM35_9FLAO</name>
<reference evidence="3 4" key="1">
    <citation type="submission" date="2019-01" db="EMBL/GenBank/DDBJ databases">
        <title>Flavobacterium sp. nov.,isolated from freshwater.</title>
        <authorList>
            <person name="Zhang R."/>
            <person name="Du Z.-J."/>
        </authorList>
    </citation>
    <scope>NUCLEOTIDE SEQUENCE [LARGE SCALE GENOMIC DNA]</scope>
    <source>
        <strain evidence="3 4">1E403</strain>
    </source>
</reference>
<dbReference type="SUPFAM" id="SSF63829">
    <property type="entry name" value="Calcium-dependent phosphotriesterase"/>
    <property type="match status" value="1"/>
</dbReference>